<organism evidence="2 3">
    <name type="scientific">Fictibacillus macauensis ZFHKF-1</name>
    <dbReference type="NCBI Taxonomy" id="1196324"/>
    <lineage>
        <taxon>Bacteria</taxon>
        <taxon>Bacillati</taxon>
        <taxon>Bacillota</taxon>
        <taxon>Bacilli</taxon>
        <taxon>Bacillales</taxon>
        <taxon>Fictibacillaceae</taxon>
        <taxon>Fictibacillus</taxon>
    </lineage>
</organism>
<keyword evidence="3" id="KW-1185">Reference proteome</keyword>
<dbReference type="InterPro" id="IPR052917">
    <property type="entry name" value="Stress-Dev_Protein"/>
</dbReference>
<dbReference type="Gene3D" id="2.30.110.10">
    <property type="entry name" value="Electron Transport, Fmn-binding Protein, Chain A"/>
    <property type="match status" value="1"/>
</dbReference>
<dbReference type="EMBL" id="AKKV01000030">
    <property type="protein sequence ID" value="EIT84689.1"/>
    <property type="molecule type" value="Genomic_DNA"/>
</dbReference>
<evidence type="ECO:0000313" key="3">
    <source>
        <dbReference type="Proteomes" id="UP000004080"/>
    </source>
</evidence>
<feature type="domain" description="Pyridoxamine 5'-phosphate oxidase N-terminal" evidence="1">
    <location>
        <begin position="6"/>
        <end position="127"/>
    </location>
</feature>
<dbReference type="STRING" id="1196324.A374_13395"/>
<sequence length="140" mass="16382">MNEQAFKDQIKQIIDTNPIGTLSTVSQNKPHSRYMTFWREENQTTLLTATSSETHKVDEIEENPHVHVLLGYEKITDPYIEMQGTVTIRDDKALKHKMWNEKMEHWFSGPDDPTYILLEITPTVYRLMNSSEKEPVTVKM</sequence>
<dbReference type="PANTHER" id="PTHR34818:SF1">
    <property type="entry name" value="PROTEIN BLI-3"/>
    <property type="match status" value="1"/>
</dbReference>
<dbReference type="SUPFAM" id="SSF50475">
    <property type="entry name" value="FMN-binding split barrel"/>
    <property type="match status" value="1"/>
</dbReference>
<comment type="caution">
    <text evidence="2">The sequence shown here is derived from an EMBL/GenBank/DDBJ whole genome shotgun (WGS) entry which is preliminary data.</text>
</comment>
<protein>
    <submittedName>
        <fullName evidence="2">Putative general stress protein 26</fullName>
    </submittedName>
</protein>
<dbReference type="RefSeq" id="WP_007202757.1">
    <property type="nucleotide sequence ID" value="NZ_AKKV01000030.1"/>
</dbReference>
<dbReference type="InterPro" id="IPR011576">
    <property type="entry name" value="Pyridox_Oxase_N"/>
</dbReference>
<dbReference type="OrthoDB" id="5431160at2"/>
<dbReference type="PANTHER" id="PTHR34818">
    <property type="entry name" value="PROTEIN BLI-3"/>
    <property type="match status" value="1"/>
</dbReference>
<name>I8AGY7_9BACL</name>
<dbReference type="eggNOG" id="COG3871">
    <property type="taxonomic scope" value="Bacteria"/>
</dbReference>
<gene>
    <name evidence="2" type="ORF">A374_13395</name>
</gene>
<evidence type="ECO:0000259" key="1">
    <source>
        <dbReference type="Pfam" id="PF01243"/>
    </source>
</evidence>
<dbReference type="PATRIC" id="fig|1196324.3.peg.2737"/>
<dbReference type="InterPro" id="IPR012349">
    <property type="entry name" value="Split_barrel_FMN-bd"/>
</dbReference>
<dbReference type="AlphaFoldDB" id="I8AGY7"/>
<dbReference type="Pfam" id="PF01243">
    <property type="entry name" value="PNPOx_N"/>
    <property type="match status" value="1"/>
</dbReference>
<evidence type="ECO:0000313" key="2">
    <source>
        <dbReference type="EMBL" id="EIT84689.1"/>
    </source>
</evidence>
<proteinExistence type="predicted"/>
<dbReference type="Proteomes" id="UP000004080">
    <property type="component" value="Unassembled WGS sequence"/>
</dbReference>
<accession>I8AGY7</accession>
<reference evidence="2 3" key="1">
    <citation type="journal article" date="2012" name="J. Bacteriol.">
        <title>Genome of Bacillus macauensis ZFHKF-1, a Long-Chain-Forming Bacterium.</title>
        <authorList>
            <person name="Cai L."/>
            <person name="Zhang T."/>
        </authorList>
    </citation>
    <scope>NUCLEOTIDE SEQUENCE [LARGE SCALE GENOMIC DNA]</scope>
    <source>
        <strain evidence="2 3">ZFHKF-1</strain>
    </source>
</reference>